<dbReference type="KEGG" id="nli:G3M70_08095"/>
<dbReference type="AlphaFoldDB" id="A0A7T0BVR5"/>
<dbReference type="Gene3D" id="3.40.50.720">
    <property type="entry name" value="NAD(P)-binding Rossmann-like Domain"/>
    <property type="match status" value="1"/>
</dbReference>
<protein>
    <submittedName>
        <fullName evidence="12">UDP-N-acetylmuramate:L-alanyl-gamma-D-glutamyl-meso-diaminopimelate ligase</fullName>
    </submittedName>
</protein>
<keyword evidence="8" id="KW-0961">Cell wall biogenesis/degradation</keyword>
<evidence type="ECO:0000256" key="3">
    <source>
        <dbReference type="ARBA" id="ARBA00022741"/>
    </source>
</evidence>
<dbReference type="GO" id="GO:0071555">
    <property type="term" value="P:cell wall organization"/>
    <property type="evidence" value="ECO:0007669"/>
    <property type="project" value="UniProtKB-KW"/>
</dbReference>
<evidence type="ECO:0000256" key="4">
    <source>
        <dbReference type="ARBA" id="ARBA00022840"/>
    </source>
</evidence>
<dbReference type="InterPro" id="IPR036615">
    <property type="entry name" value="Mur_ligase_C_dom_sf"/>
</dbReference>
<dbReference type="PANTHER" id="PTHR43445">
    <property type="entry name" value="UDP-N-ACETYLMURAMATE--L-ALANINE LIGASE-RELATED"/>
    <property type="match status" value="1"/>
</dbReference>
<evidence type="ECO:0000256" key="6">
    <source>
        <dbReference type="ARBA" id="ARBA00022984"/>
    </source>
</evidence>
<accession>A0A7T0BVR5</accession>
<keyword evidence="1 12" id="KW-0436">Ligase</keyword>
<dbReference type="GO" id="GO:0005524">
    <property type="term" value="F:ATP binding"/>
    <property type="evidence" value="ECO:0007669"/>
    <property type="project" value="UniProtKB-KW"/>
</dbReference>
<evidence type="ECO:0000256" key="8">
    <source>
        <dbReference type="ARBA" id="ARBA00023316"/>
    </source>
</evidence>
<evidence type="ECO:0000256" key="7">
    <source>
        <dbReference type="ARBA" id="ARBA00023306"/>
    </source>
</evidence>
<dbReference type="GO" id="GO:0051301">
    <property type="term" value="P:cell division"/>
    <property type="evidence" value="ECO:0007669"/>
    <property type="project" value="UniProtKB-KW"/>
</dbReference>
<name>A0A7T0BVR5_9BACT</name>
<dbReference type="GO" id="GO:0016881">
    <property type="term" value="F:acid-amino acid ligase activity"/>
    <property type="evidence" value="ECO:0007669"/>
    <property type="project" value="InterPro"/>
</dbReference>
<feature type="domain" description="Mur ligase C-terminal" evidence="10">
    <location>
        <begin position="322"/>
        <end position="454"/>
    </location>
</feature>
<dbReference type="Pfam" id="PF08245">
    <property type="entry name" value="Mur_ligase_M"/>
    <property type="match status" value="1"/>
</dbReference>
<evidence type="ECO:0000256" key="1">
    <source>
        <dbReference type="ARBA" id="ARBA00022598"/>
    </source>
</evidence>
<dbReference type="NCBIfam" id="TIGR01081">
    <property type="entry name" value="mpl"/>
    <property type="match status" value="1"/>
</dbReference>
<keyword evidence="3" id="KW-0547">Nucleotide-binding</keyword>
<reference evidence="12 13" key="1">
    <citation type="submission" date="2020-02" db="EMBL/GenBank/DDBJ databases">
        <title>Genomic and physiological characterization of two novel Nitrospinaceae genera.</title>
        <authorList>
            <person name="Mueller A.J."/>
            <person name="Jung M.-Y."/>
            <person name="Strachan C.R."/>
            <person name="Herbold C.W."/>
            <person name="Kirkegaard R.H."/>
            <person name="Daims H."/>
        </authorList>
    </citation>
    <scope>NUCLEOTIDE SEQUENCE [LARGE SCALE GENOMIC DNA]</scope>
    <source>
        <strain evidence="12">EB</strain>
    </source>
</reference>
<dbReference type="SUPFAM" id="SSF53244">
    <property type="entry name" value="MurD-like peptide ligases, peptide-binding domain"/>
    <property type="match status" value="1"/>
</dbReference>
<dbReference type="SUPFAM" id="SSF53623">
    <property type="entry name" value="MurD-like peptide ligases, catalytic domain"/>
    <property type="match status" value="1"/>
</dbReference>
<keyword evidence="6" id="KW-0573">Peptidoglycan synthesis</keyword>
<dbReference type="Proteomes" id="UP000594688">
    <property type="component" value="Chromosome"/>
</dbReference>
<dbReference type="Pfam" id="PF02875">
    <property type="entry name" value="Mur_ligase_C"/>
    <property type="match status" value="1"/>
</dbReference>
<dbReference type="InterPro" id="IPR036565">
    <property type="entry name" value="Mur-like_cat_sf"/>
</dbReference>
<dbReference type="Gene3D" id="3.40.1190.10">
    <property type="entry name" value="Mur-like, catalytic domain"/>
    <property type="match status" value="1"/>
</dbReference>
<dbReference type="InterPro" id="IPR004101">
    <property type="entry name" value="Mur_ligase_C"/>
</dbReference>
<dbReference type="EMBL" id="CP048685">
    <property type="protein sequence ID" value="QPJ61839.1"/>
    <property type="molecule type" value="Genomic_DNA"/>
</dbReference>
<evidence type="ECO:0000256" key="2">
    <source>
        <dbReference type="ARBA" id="ARBA00022618"/>
    </source>
</evidence>
<dbReference type="GO" id="GO:0009252">
    <property type="term" value="P:peptidoglycan biosynthetic process"/>
    <property type="evidence" value="ECO:0007669"/>
    <property type="project" value="UniProtKB-KW"/>
</dbReference>
<organism evidence="12 13">
    <name type="scientific">Candidatus Nitronauta litoralis</name>
    <dbReference type="NCBI Taxonomy" id="2705533"/>
    <lineage>
        <taxon>Bacteria</taxon>
        <taxon>Pseudomonadati</taxon>
        <taxon>Nitrospinota/Tectimicrobiota group</taxon>
        <taxon>Nitrospinota</taxon>
        <taxon>Nitrospinia</taxon>
        <taxon>Nitrospinales</taxon>
        <taxon>Nitrospinaceae</taxon>
        <taxon>Candidatus Nitronauta</taxon>
    </lineage>
</organism>
<dbReference type="InterPro" id="IPR000713">
    <property type="entry name" value="Mur_ligase_N"/>
</dbReference>
<feature type="domain" description="Mur ligase central" evidence="11">
    <location>
        <begin position="114"/>
        <end position="299"/>
    </location>
</feature>
<dbReference type="InterPro" id="IPR050061">
    <property type="entry name" value="MurCDEF_pg_biosynth"/>
</dbReference>
<dbReference type="GO" id="GO:0008360">
    <property type="term" value="P:regulation of cell shape"/>
    <property type="evidence" value="ECO:0007669"/>
    <property type="project" value="UniProtKB-KW"/>
</dbReference>
<keyword evidence="4" id="KW-0067">ATP-binding</keyword>
<dbReference type="PANTHER" id="PTHR43445:SF5">
    <property type="entry name" value="UDP-N-ACETYLMURAMATE--L-ALANYL-GAMMA-D-GLUTAMYL-MESO-2,6-DIAMINOHEPTANDIOATE LIGASE"/>
    <property type="match status" value="1"/>
</dbReference>
<dbReference type="InterPro" id="IPR005757">
    <property type="entry name" value="Mpl"/>
</dbReference>
<gene>
    <name evidence="12" type="primary">mpl</name>
    <name evidence="12" type="ORF">G3M70_08095</name>
</gene>
<dbReference type="Pfam" id="PF01225">
    <property type="entry name" value="Mur_ligase"/>
    <property type="match status" value="1"/>
</dbReference>
<dbReference type="Gene3D" id="3.90.190.20">
    <property type="entry name" value="Mur ligase, C-terminal domain"/>
    <property type="match status" value="1"/>
</dbReference>
<evidence type="ECO:0000259" key="10">
    <source>
        <dbReference type="Pfam" id="PF02875"/>
    </source>
</evidence>
<evidence type="ECO:0000313" key="12">
    <source>
        <dbReference type="EMBL" id="QPJ61839.1"/>
    </source>
</evidence>
<dbReference type="SUPFAM" id="SSF51984">
    <property type="entry name" value="MurCD N-terminal domain"/>
    <property type="match status" value="1"/>
</dbReference>
<evidence type="ECO:0000259" key="11">
    <source>
        <dbReference type="Pfam" id="PF08245"/>
    </source>
</evidence>
<evidence type="ECO:0000256" key="5">
    <source>
        <dbReference type="ARBA" id="ARBA00022960"/>
    </source>
</evidence>
<keyword evidence="2" id="KW-0132">Cell division</keyword>
<feature type="domain" description="Mur ligase N-terminal catalytic" evidence="9">
    <location>
        <begin position="9"/>
        <end position="104"/>
    </location>
</feature>
<dbReference type="InterPro" id="IPR013221">
    <property type="entry name" value="Mur_ligase_cen"/>
</dbReference>
<evidence type="ECO:0000259" key="9">
    <source>
        <dbReference type="Pfam" id="PF01225"/>
    </source>
</evidence>
<sequence>MNPNEIKNFHLIAVCGTGMASLAGLLKQAGHNVAGSDANIYPPMSTLLQDLNIPVKPGYKAGNITSDIDIAVIGNAVSKNNEEVQAVQQQNIRYLSFPETLSQFFLEGKKSLVVTGTHGKTTTTSLLAWTLYHAKRDPGFMVGGWLKNFDSNHRYGNGEHFVVEGDEYDTAFFDKGPKFLHYQPHAAIMTGIEFDHADIFDNLDQIKDAFLKFIAIIDPDGFLLVAHGDQNVQDVIGNAPCNIETYGFSKDADWAIADYQWNRGTGSFNLLHKGEKAGEFSLPMTGRQNALNSAAVAALCLRLGLKAEEIAAAFKNFEGIKRRQEVVGIENEITVIDDFAHHPTAIDLTLAGIKEAWPEGRLWAVFEPRSATSRRNVFQEALPKSFGPADRVVIAAPFASEKVPEEERLDPQALVNSIRSLGKEAWHIPDVQAIVDHLGRECRPGDVVMIMSSGGFDGIHRRLLELLKKVSGQ</sequence>
<keyword evidence="7" id="KW-0131">Cell cycle</keyword>
<keyword evidence="5" id="KW-0133">Cell shape</keyword>
<evidence type="ECO:0000313" key="13">
    <source>
        <dbReference type="Proteomes" id="UP000594688"/>
    </source>
</evidence>
<proteinExistence type="predicted"/>